<organism evidence="2 3">
    <name type="scientific">Kordia aestuariivivens</name>
    <dbReference type="NCBI Taxonomy" id="2759037"/>
    <lineage>
        <taxon>Bacteria</taxon>
        <taxon>Pseudomonadati</taxon>
        <taxon>Bacteroidota</taxon>
        <taxon>Flavobacteriia</taxon>
        <taxon>Flavobacteriales</taxon>
        <taxon>Flavobacteriaceae</taxon>
        <taxon>Kordia</taxon>
    </lineage>
</organism>
<gene>
    <name evidence="2" type="ORF">H2O64_20940</name>
</gene>
<sequence length="234" mass="27641">MKEILFQQAFKKAKQQSGKTSKNGVSSHLENVFAMKLNFQTSKVTFSRYYEQFMEGKTGKIMNPSTGLLDKLAEYIGYNSYEDFVTQLDQKDTPTRVSFLKFARKSKWFIIITLLALVTVFIIIKLNKQRWMVWNLTHYEEVQFDLEKYELGQLKLYKEERIKNFKKIEVDCQTEYKTPEGTIKIWYGKNHKKELQYFTSLGLHPETGNSLKPLSKYMFEEHICIKESSNSNKN</sequence>
<dbReference type="EMBL" id="JACGWS010000017">
    <property type="protein sequence ID" value="MBC8757149.1"/>
    <property type="molecule type" value="Genomic_DNA"/>
</dbReference>
<dbReference type="RefSeq" id="WP_187564193.1">
    <property type="nucleotide sequence ID" value="NZ_JACGWS010000017.1"/>
</dbReference>
<evidence type="ECO:0000313" key="2">
    <source>
        <dbReference type="EMBL" id="MBC8757149.1"/>
    </source>
</evidence>
<name>A0ABR7QF35_9FLAO</name>
<comment type="caution">
    <text evidence="2">The sequence shown here is derived from an EMBL/GenBank/DDBJ whole genome shotgun (WGS) entry which is preliminary data.</text>
</comment>
<protein>
    <submittedName>
        <fullName evidence="2">Uncharacterized protein</fullName>
    </submittedName>
</protein>
<keyword evidence="1" id="KW-0472">Membrane</keyword>
<evidence type="ECO:0000256" key="1">
    <source>
        <dbReference type="SAM" id="Phobius"/>
    </source>
</evidence>
<proteinExistence type="predicted"/>
<keyword evidence="1" id="KW-0812">Transmembrane</keyword>
<evidence type="ECO:0000313" key="3">
    <source>
        <dbReference type="Proteomes" id="UP000619238"/>
    </source>
</evidence>
<accession>A0ABR7QF35</accession>
<feature type="transmembrane region" description="Helical" evidence="1">
    <location>
        <begin position="108"/>
        <end position="126"/>
    </location>
</feature>
<keyword evidence="3" id="KW-1185">Reference proteome</keyword>
<reference evidence="2 3" key="1">
    <citation type="submission" date="2020-07" db="EMBL/GenBank/DDBJ databases">
        <title>Description of Kordia aestuariivivens sp. nov., isolated from a tidal flat.</title>
        <authorList>
            <person name="Park S."/>
            <person name="Yoon J.-H."/>
        </authorList>
    </citation>
    <scope>NUCLEOTIDE SEQUENCE [LARGE SCALE GENOMIC DNA]</scope>
    <source>
        <strain evidence="2 3">YSTF-M3</strain>
    </source>
</reference>
<keyword evidence="1" id="KW-1133">Transmembrane helix</keyword>
<dbReference type="Proteomes" id="UP000619238">
    <property type="component" value="Unassembled WGS sequence"/>
</dbReference>